<dbReference type="PANTHER" id="PTHR40663:SF2">
    <property type="entry name" value="TRANSCRIPTIONAL REGULATOR"/>
    <property type="match status" value="1"/>
</dbReference>
<reference evidence="3" key="1">
    <citation type="journal article" date="2020" name="mSystems">
        <title>Genome- and Community-Level Interaction Insights into Carbon Utilization and Element Cycling Functions of Hydrothermarchaeota in Hydrothermal Sediment.</title>
        <authorList>
            <person name="Zhou Z."/>
            <person name="Liu Y."/>
            <person name="Xu W."/>
            <person name="Pan J."/>
            <person name="Luo Z.H."/>
            <person name="Li M."/>
        </authorList>
    </citation>
    <scope>NUCLEOTIDE SEQUENCE [LARGE SCALE GENOMIC DNA]</scope>
    <source>
        <strain evidence="3">SpSt-767</strain>
    </source>
</reference>
<accession>A0A7V6A6B8</accession>
<protein>
    <submittedName>
        <fullName evidence="3">Transcriptional regulator</fullName>
    </submittedName>
</protein>
<evidence type="ECO:0000313" key="3">
    <source>
        <dbReference type="EMBL" id="HHS30766.1"/>
    </source>
</evidence>
<dbReference type="AlphaFoldDB" id="A0A7V6A6B8"/>
<organism evidence="3">
    <name type="scientific">Desulfobacca acetoxidans</name>
    <dbReference type="NCBI Taxonomy" id="60893"/>
    <lineage>
        <taxon>Bacteria</taxon>
        <taxon>Pseudomonadati</taxon>
        <taxon>Thermodesulfobacteriota</taxon>
        <taxon>Desulfobaccia</taxon>
        <taxon>Desulfobaccales</taxon>
        <taxon>Desulfobaccaceae</taxon>
        <taxon>Desulfobacca</taxon>
    </lineage>
</organism>
<dbReference type="SUPFAM" id="SSF46785">
    <property type="entry name" value="Winged helix' DNA-binding domain"/>
    <property type="match status" value="1"/>
</dbReference>
<evidence type="ECO:0000259" key="1">
    <source>
        <dbReference type="Pfam" id="PF21476"/>
    </source>
</evidence>
<comment type="caution">
    <text evidence="3">The sequence shown here is derived from an EMBL/GenBank/DDBJ whole genome shotgun (WGS) entry which is preliminary data.</text>
</comment>
<dbReference type="EMBL" id="DTGR01000213">
    <property type="protein sequence ID" value="HHS30766.1"/>
    <property type="molecule type" value="Genomic_DNA"/>
</dbReference>
<dbReference type="InterPro" id="IPR036390">
    <property type="entry name" value="WH_DNA-bd_sf"/>
</dbReference>
<gene>
    <name evidence="3" type="ORF">ENV52_13830</name>
</gene>
<dbReference type="PANTHER" id="PTHR40663">
    <property type="match status" value="1"/>
</dbReference>
<feature type="domain" description="PF0610-like winged HTH N-terminal" evidence="1">
    <location>
        <begin position="3"/>
        <end position="42"/>
    </location>
</feature>
<sequence length="94" mass="11048">MVTIRQALKQLLQEQPYSALELSQHLSIPEKEVYEHLQHLARAPGQGWRFHLIPARCRNCGFTFSKRERLTPPSRCPVCRHQSLTRPRFALETR</sequence>
<feature type="domain" description="PF0610-like rubredoxin-like zinc beta-ribbon C-terminal" evidence="2">
    <location>
        <begin position="54"/>
        <end position="93"/>
    </location>
</feature>
<evidence type="ECO:0000259" key="2">
    <source>
        <dbReference type="Pfam" id="PF23470"/>
    </source>
</evidence>
<name>A0A7V6A6B8_9BACT</name>
<proteinExistence type="predicted"/>
<dbReference type="InterPro" id="IPR057022">
    <property type="entry name" value="PF0610-like_Zn_ribbon_C"/>
</dbReference>
<dbReference type="Gene3D" id="2.20.28.10">
    <property type="match status" value="1"/>
</dbReference>
<dbReference type="InterPro" id="IPR049159">
    <property type="entry name" value="PF0610-like_wHTH_N"/>
</dbReference>
<dbReference type="Pfam" id="PF21476">
    <property type="entry name" value="PF0610-like_N"/>
    <property type="match status" value="1"/>
</dbReference>
<dbReference type="InterPro" id="IPR038767">
    <property type="entry name" value="PF0610-like"/>
</dbReference>
<dbReference type="Pfam" id="PF23470">
    <property type="entry name" value="Zn_ribbon_PF0610"/>
    <property type="match status" value="1"/>
</dbReference>